<dbReference type="InterPro" id="IPR006597">
    <property type="entry name" value="Sel1-like"/>
</dbReference>
<keyword evidence="9" id="KW-1185">Reference proteome</keyword>
<dbReference type="InterPro" id="IPR002893">
    <property type="entry name" value="Znf_MYND"/>
</dbReference>
<dbReference type="PANTHER" id="PTHR11102">
    <property type="entry name" value="SEL-1-LIKE PROTEIN"/>
    <property type="match status" value="1"/>
</dbReference>
<dbReference type="Gene3D" id="6.10.140.2220">
    <property type="match status" value="1"/>
</dbReference>
<dbReference type="GO" id="GO:0008270">
    <property type="term" value="F:zinc ion binding"/>
    <property type="evidence" value="ECO:0007669"/>
    <property type="project" value="UniProtKB-KW"/>
</dbReference>
<comment type="caution">
    <text evidence="8">The sequence shown here is derived from an EMBL/GenBank/DDBJ whole genome shotgun (WGS) entry which is preliminary data.</text>
</comment>
<evidence type="ECO:0000256" key="3">
    <source>
        <dbReference type="ARBA" id="ARBA00022833"/>
    </source>
</evidence>
<dbReference type="Pfam" id="PF01753">
    <property type="entry name" value="zf-MYND"/>
    <property type="match status" value="1"/>
</dbReference>
<proteinExistence type="inferred from homology"/>
<feature type="domain" description="MYND-type" evidence="7">
    <location>
        <begin position="17"/>
        <end position="58"/>
    </location>
</feature>
<comment type="similarity">
    <text evidence="4">Belongs to the sel-1 family.</text>
</comment>
<evidence type="ECO:0000256" key="6">
    <source>
        <dbReference type="SAM" id="MobiDB-lite"/>
    </source>
</evidence>
<gene>
    <name evidence="8" type="ORF">QTG54_002637</name>
</gene>
<reference evidence="8" key="1">
    <citation type="submission" date="2023-06" db="EMBL/GenBank/DDBJ databases">
        <title>Survivors Of The Sea: Transcriptome response of Skeletonema marinoi to long-term dormancy.</title>
        <authorList>
            <person name="Pinder M.I.M."/>
            <person name="Kourtchenko O."/>
            <person name="Robertson E.K."/>
            <person name="Larsson T."/>
            <person name="Maumus F."/>
            <person name="Osuna-Cruz C.M."/>
            <person name="Vancaester E."/>
            <person name="Stenow R."/>
            <person name="Vandepoele K."/>
            <person name="Ploug H."/>
            <person name="Bruchert V."/>
            <person name="Godhe A."/>
            <person name="Topel M."/>
        </authorList>
    </citation>
    <scope>NUCLEOTIDE SEQUENCE</scope>
    <source>
        <strain evidence="8">R05AC</strain>
    </source>
</reference>
<dbReference type="EMBL" id="JATAAI010000004">
    <property type="protein sequence ID" value="KAK1746030.1"/>
    <property type="molecule type" value="Genomic_DNA"/>
</dbReference>
<dbReference type="GO" id="GO:0005789">
    <property type="term" value="C:endoplasmic reticulum membrane"/>
    <property type="evidence" value="ECO:0007669"/>
    <property type="project" value="TreeGrafter"/>
</dbReference>
<dbReference type="Gene3D" id="1.25.40.10">
    <property type="entry name" value="Tetratricopeptide repeat domain"/>
    <property type="match status" value="1"/>
</dbReference>
<name>A0AAD8YJ75_9STRA</name>
<dbReference type="Pfam" id="PF08238">
    <property type="entry name" value="Sel1"/>
    <property type="match status" value="2"/>
</dbReference>
<feature type="region of interest" description="Disordered" evidence="6">
    <location>
        <begin position="285"/>
        <end position="308"/>
    </location>
</feature>
<dbReference type="SUPFAM" id="SSF81901">
    <property type="entry name" value="HCP-like"/>
    <property type="match status" value="1"/>
</dbReference>
<evidence type="ECO:0000256" key="1">
    <source>
        <dbReference type="ARBA" id="ARBA00022723"/>
    </source>
</evidence>
<dbReference type="PANTHER" id="PTHR11102:SF147">
    <property type="entry name" value="SEL1L ADAPTOR SUBUNIT OF ERAD E3 UBIQUITIN LIGASE"/>
    <property type="match status" value="1"/>
</dbReference>
<organism evidence="8 9">
    <name type="scientific">Skeletonema marinoi</name>
    <dbReference type="NCBI Taxonomy" id="267567"/>
    <lineage>
        <taxon>Eukaryota</taxon>
        <taxon>Sar</taxon>
        <taxon>Stramenopiles</taxon>
        <taxon>Ochrophyta</taxon>
        <taxon>Bacillariophyta</taxon>
        <taxon>Coscinodiscophyceae</taxon>
        <taxon>Thalassiosirophycidae</taxon>
        <taxon>Thalassiosirales</taxon>
        <taxon>Skeletonemataceae</taxon>
        <taxon>Skeletonema</taxon>
        <taxon>Skeletonema marinoi-dohrnii complex</taxon>
    </lineage>
</organism>
<keyword evidence="2 5" id="KW-0863">Zinc-finger</keyword>
<evidence type="ECO:0000256" key="4">
    <source>
        <dbReference type="ARBA" id="ARBA00038101"/>
    </source>
</evidence>
<dbReference type="GO" id="GO:0036503">
    <property type="term" value="P:ERAD pathway"/>
    <property type="evidence" value="ECO:0007669"/>
    <property type="project" value="TreeGrafter"/>
</dbReference>
<evidence type="ECO:0000256" key="5">
    <source>
        <dbReference type="PROSITE-ProRule" id="PRU00134"/>
    </source>
</evidence>
<sequence length="308" mass="34596">MTITEDNNNNEPDTSCCASCGTAEVDDIALKKCTACYLVRYCGVKCQREHRPQHKRACKKRAAELRDELLFKQPESTHHGDCPICLLPLPLDLDCYTMRSCCSKIVCDGCSVAFTMQQMQQMLDEKCPFCRKPVPTEEENIRYRMKRIEANDPIAMCQEGTRSYAKGDYSSAFEYLSKAAKLGNVEAHYGLAGMYGDGHSVEKDEKKEIYHYEEAAIGGHPSARFNLALIDRNRYGRDRATKHHIIAAGQGHDGSLTWLLENHRRGGFVKKEVLGAALRAHQAAVDATKSPQREEAKKYVSPIKPTDD</sequence>
<dbReference type="Proteomes" id="UP001224775">
    <property type="component" value="Unassembled WGS sequence"/>
</dbReference>
<evidence type="ECO:0000259" key="7">
    <source>
        <dbReference type="PROSITE" id="PS50865"/>
    </source>
</evidence>
<evidence type="ECO:0000256" key="2">
    <source>
        <dbReference type="ARBA" id="ARBA00022771"/>
    </source>
</evidence>
<dbReference type="SMART" id="SM00671">
    <property type="entry name" value="SEL1"/>
    <property type="match status" value="3"/>
</dbReference>
<evidence type="ECO:0000313" key="8">
    <source>
        <dbReference type="EMBL" id="KAK1746030.1"/>
    </source>
</evidence>
<keyword evidence="1" id="KW-0479">Metal-binding</keyword>
<accession>A0AAD8YJ75</accession>
<dbReference type="InterPro" id="IPR011990">
    <property type="entry name" value="TPR-like_helical_dom_sf"/>
</dbReference>
<dbReference type="AlphaFoldDB" id="A0AAD8YJ75"/>
<keyword evidence="3" id="KW-0862">Zinc</keyword>
<evidence type="ECO:0000313" key="9">
    <source>
        <dbReference type="Proteomes" id="UP001224775"/>
    </source>
</evidence>
<dbReference type="InterPro" id="IPR050767">
    <property type="entry name" value="Sel1_AlgK"/>
</dbReference>
<dbReference type="PROSITE" id="PS50865">
    <property type="entry name" value="ZF_MYND_2"/>
    <property type="match status" value="1"/>
</dbReference>
<dbReference type="SUPFAM" id="SSF144232">
    <property type="entry name" value="HIT/MYND zinc finger-like"/>
    <property type="match status" value="1"/>
</dbReference>
<protein>
    <recommendedName>
        <fullName evidence="7">MYND-type domain-containing protein</fullName>
    </recommendedName>
</protein>